<dbReference type="PANTHER" id="PTHR43422">
    <property type="entry name" value="THIAMINE THIAZOLE SYNTHASE"/>
    <property type="match status" value="1"/>
</dbReference>
<dbReference type="AlphaFoldDB" id="A0A1Z2LE17"/>
<name>A0A1Z2LE17_9ACTN</name>
<dbReference type="Gene3D" id="3.50.50.60">
    <property type="entry name" value="FAD/NAD(P)-binding domain"/>
    <property type="match status" value="1"/>
</dbReference>
<dbReference type="KEGG" id="salj:SMD11_6956"/>
<dbReference type="InterPro" id="IPR036188">
    <property type="entry name" value="FAD/NAD-bd_sf"/>
</dbReference>
<proteinExistence type="predicted"/>
<organism evidence="1 2">
    <name type="scientific">Streptomyces albireticuli</name>
    <dbReference type="NCBI Taxonomy" id="1940"/>
    <lineage>
        <taxon>Bacteria</taxon>
        <taxon>Bacillati</taxon>
        <taxon>Actinomycetota</taxon>
        <taxon>Actinomycetes</taxon>
        <taxon>Kitasatosporales</taxon>
        <taxon>Streptomycetaceae</taxon>
        <taxon>Streptomyces</taxon>
    </lineage>
</organism>
<evidence type="ECO:0008006" key="3">
    <source>
        <dbReference type="Google" id="ProtNLM"/>
    </source>
</evidence>
<gene>
    <name evidence="1" type="ORF">SMD11_6956</name>
</gene>
<dbReference type="SUPFAM" id="SSF51905">
    <property type="entry name" value="FAD/NAD(P)-binding domain"/>
    <property type="match status" value="1"/>
</dbReference>
<sequence length="457" mass="50389">MGRTRQHEHALVIGAGIAGLLTARVLGPNFTTVTVLERDRLPARPSPRPGVPQGRHAHALQAGGLLTLERLLPGIGDDLRAAGAPPVDFCAQGQLHLPYGTPPPRTSGILIQPVSRPLLEAVIRERVLAADARIRIEEGVTVTGLTTERYRYQHRVTGVHLIRGRNPGAVRHLSATLVVDTSGRTSHLPDWLAALGLPRPAETVVDAHVGYATRAYRLPVGQAPDWSAVFQPPYAPHSPHGCFVIRVENDQLIVTLQGVGGHHPPTDPAGFDAFTATLTGDLHKVLANLEPLGPPVRYARTAGRRLHYHRLRLWPECLLALGDAVCAFNPVYAQGMTVAAQQALTLGELLSDRPQDLDGLAPSFQRRAARITTWPWHMSTLPDLHWQPEPPRSLPHRTAHWYLDQWQRLVPQDPRMFQDIARVSNMLASPLLLAHPRHLIRVCRSAARRKPQRRSQP</sequence>
<evidence type="ECO:0000313" key="2">
    <source>
        <dbReference type="Proteomes" id="UP000195755"/>
    </source>
</evidence>
<protein>
    <recommendedName>
        <fullName evidence="3">FAD-binding domain-containing protein</fullName>
    </recommendedName>
</protein>
<dbReference type="PANTHER" id="PTHR43422:SF3">
    <property type="entry name" value="THIAMINE THIAZOLE SYNTHASE"/>
    <property type="match status" value="1"/>
</dbReference>
<dbReference type="Proteomes" id="UP000195755">
    <property type="component" value="Chromosome"/>
</dbReference>
<dbReference type="EMBL" id="CP021744">
    <property type="protein sequence ID" value="ARZ72532.1"/>
    <property type="molecule type" value="Genomic_DNA"/>
</dbReference>
<dbReference type="RefSeq" id="WP_087930118.1">
    <property type="nucleotide sequence ID" value="NZ_CP021744.1"/>
</dbReference>
<reference evidence="1 2" key="1">
    <citation type="submission" date="2017-06" db="EMBL/GenBank/DDBJ databases">
        <title>Streptomyces albireticuli Genome sequencing and assembly.</title>
        <authorList>
            <person name="Wang Y."/>
            <person name="Du B."/>
            <person name="Ding Y."/>
            <person name="Liu H."/>
            <person name="Hou Q."/>
            <person name="Liu K."/>
            <person name="Yao L."/>
            <person name="Wang C."/>
        </authorList>
    </citation>
    <scope>NUCLEOTIDE SEQUENCE [LARGE SCALE GENOMIC DNA]</scope>
    <source>
        <strain evidence="1 2">MDJK11</strain>
    </source>
</reference>
<evidence type="ECO:0000313" key="1">
    <source>
        <dbReference type="EMBL" id="ARZ72532.1"/>
    </source>
</evidence>
<accession>A0A1Z2LE17</accession>
<dbReference type="OrthoDB" id="9790035at2"/>